<dbReference type="EMBL" id="JAUTXY010000001">
    <property type="protein sequence ID" value="MEE2056130.1"/>
    <property type="molecule type" value="Genomic_DNA"/>
</dbReference>
<organism evidence="4 5">
    <name type="scientific">Rhodococcus artemisiae</name>
    <dbReference type="NCBI Taxonomy" id="714159"/>
    <lineage>
        <taxon>Bacteria</taxon>
        <taxon>Bacillati</taxon>
        <taxon>Actinomycetota</taxon>
        <taxon>Actinomycetes</taxon>
        <taxon>Mycobacteriales</taxon>
        <taxon>Nocardiaceae</taxon>
        <taxon>Rhodococcus</taxon>
    </lineage>
</organism>
<dbReference type="PANTHER" id="PTHR39757">
    <property type="match status" value="1"/>
</dbReference>
<evidence type="ECO:0000313" key="5">
    <source>
        <dbReference type="Proteomes" id="UP001336020"/>
    </source>
</evidence>
<dbReference type="Proteomes" id="UP001336020">
    <property type="component" value="Unassembled WGS sequence"/>
</dbReference>
<dbReference type="NCBIfam" id="TIGR01790">
    <property type="entry name" value="carotene-cycl"/>
    <property type="match status" value="1"/>
</dbReference>
<name>A0ABU7L3J8_9NOCA</name>
<evidence type="ECO:0000313" key="4">
    <source>
        <dbReference type="EMBL" id="MEE2056130.1"/>
    </source>
</evidence>
<accession>A0ABU7L3J8</accession>
<dbReference type="Pfam" id="PF05834">
    <property type="entry name" value="Lycopene_cycl"/>
    <property type="match status" value="1"/>
</dbReference>
<dbReference type="InterPro" id="IPR036188">
    <property type="entry name" value="FAD/NAD-bd_sf"/>
</dbReference>
<protein>
    <submittedName>
        <fullName evidence="4">Lycopene cyclase family protein</fullName>
    </submittedName>
</protein>
<dbReference type="RefSeq" id="WP_330131438.1">
    <property type="nucleotide sequence ID" value="NZ_JAUTXY010000001.1"/>
</dbReference>
<gene>
    <name evidence="4" type="ORF">Q7514_01135</name>
</gene>
<proteinExistence type="inferred from homology"/>
<keyword evidence="2" id="KW-0125">Carotenoid biosynthesis</keyword>
<sequence>MRAAQTADVLVAGLGPSGRALAARCAQAGLTVRAVDPSPHRVWTATYGAWADELPPWLPESVLAARVESPGAWTTRPHVLDRPYAVLDTAALQRSLSLESVTVTQARVRSVGPGEVVLDDGQRLRASHVFDARGVPVSSESAQQTAFGVVTDAHTAAPALEERSAWFMDWRRDNGTTETDAPSFLYAVPLDDERVLLEETCLVGRPALPLAELQRRLATRLSARGVEVAATAPVERVRFSVEGGPRRHDGVLGFGACGGLMHPATGYAVAAALAAADPLASAIRSGSDPYRLLWPRSARAVATFRTMGLQVLLGLRPTEVPEFFAAFFDLPIARQRAYLSGRTDVVGTLDGMRRVFGAAPSGVRWSILRRIR</sequence>
<evidence type="ECO:0000256" key="3">
    <source>
        <dbReference type="ARBA" id="ARBA00023027"/>
    </source>
</evidence>
<evidence type="ECO:0000256" key="2">
    <source>
        <dbReference type="ARBA" id="ARBA00022746"/>
    </source>
</evidence>
<dbReference type="PANTHER" id="PTHR39757:SF5">
    <property type="entry name" value="OS02G0190600 PROTEIN"/>
    <property type="match status" value="1"/>
</dbReference>
<evidence type="ECO:0000256" key="1">
    <source>
        <dbReference type="ARBA" id="ARBA00006599"/>
    </source>
</evidence>
<comment type="caution">
    <text evidence="4">The sequence shown here is derived from an EMBL/GenBank/DDBJ whole genome shotgun (WGS) entry which is preliminary data.</text>
</comment>
<dbReference type="InterPro" id="IPR010108">
    <property type="entry name" value="Lycopene_cyclase_b/e"/>
</dbReference>
<dbReference type="Gene3D" id="3.50.50.60">
    <property type="entry name" value="FAD/NAD(P)-binding domain"/>
    <property type="match status" value="1"/>
</dbReference>
<keyword evidence="3" id="KW-0520">NAD</keyword>
<comment type="similarity">
    <text evidence="1">Belongs to the lycopene cyclase family.</text>
</comment>
<reference evidence="4 5" key="1">
    <citation type="submission" date="2023-07" db="EMBL/GenBank/DDBJ databases">
        <authorList>
            <person name="Girao M."/>
            <person name="Carvalho M.F."/>
        </authorList>
    </citation>
    <scope>NUCLEOTIDE SEQUENCE [LARGE SCALE GENOMIC DNA]</scope>
    <source>
        <strain evidence="4 5">YIM65754</strain>
    </source>
</reference>
<dbReference type="SUPFAM" id="SSF51905">
    <property type="entry name" value="FAD/NAD(P)-binding domain"/>
    <property type="match status" value="1"/>
</dbReference>
<keyword evidence="5" id="KW-1185">Reference proteome</keyword>